<evidence type="ECO:0000256" key="1">
    <source>
        <dbReference type="ARBA" id="ARBA00022448"/>
    </source>
</evidence>
<dbReference type="AlphaFoldDB" id="A0A1T4PCP1"/>
<keyword evidence="2" id="KW-1003">Cell membrane</keyword>
<evidence type="ECO:0000256" key="3">
    <source>
        <dbReference type="ARBA" id="ARBA00022741"/>
    </source>
</evidence>
<dbReference type="SUPFAM" id="SSF52540">
    <property type="entry name" value="P-loop containing nucleoside triphosphate hydrolases"/>
    <property type="match status" value="1"/>
</dbReference>
<dbReference type="PROSITE" id="PS00211">
    <property type="entry name" value="ABC_TRANSPORTER_1"/>
    <property type="match status" value="1"/>
</dbReference>
<proteinExistence type="predicted"/>
<dbReference type="SUPFAM" id="SSF50331">
    <property type="entry name" value="MOP-like"/>
    <property type="match status" value="1"/>
</dbReference>
<dbReference type="InterPro" id="IPR012340">
    <property type="entry name" value="NA-bd_OB-fold"/>
</dbReference>
<keyword evidence="4 7" id="KW-0067">ATP-binding</keyword>
<dbReference type="InterPro" id="IPR003593">
    <property type="entry name" value="AAA+_ATPase"/>
</dbReference>
<keyword evidence="5" id="KW-0472">Membrane</keyword>
<evidence type="ECO:0000256" key="5">
    <source>
        <dbReference type="ARBA" id="ARBA00023136"/>
    </source>
</evidence>
<keyword evidence="1" id="KW-0813">Transport</keyword>
<dbReference type="EMBL" id="FUXB01000007">
    <property type="protein sequence ID" value="SJZ89282.1"/>
    <property type="molecule type" value="Genomic_DNA"/>
</dbReference>
<evidence type="ECO:0000313" key="7">
    <source>
        <dbReference type="EMBL" id="SJZ89282.1"/>
    </source>
</evidence>
<dbReference type="InterPro" id="IPR017871">
    <property type="entry name" value="ABC_transporter-like_CS"/>
</dbReference>
<dbReference type="PROSITE" id="PS50893">
    <property type="entry name" value="ABC_TRANSPORTER_2"/>
    <property type="match status" value="1"/>
</dbReference>
<reference evidence="8" key="1">
    <citation type="submission" date="2017-02" db="EMBL/GenBank/DDBJ databases">
        <authorList>
            <person name="Varghese N."/>
            <person name="Submissions S."/>
        </authorList>
    </citation>
    <scope>NUCLEOTIDE SEQUENCE [LARGE SCALE GENOMIC DNA]</scope>
    <source>
        <strain evidence="8">DSM 19608</strain>
    </source>
</reference>
<dbReference type="SMART" id="SM00382">
    <property type="entry name" value="AAA"/>
    <property type="match status" value="1"/>
</dbReference>
<dbReference type="Pfam" id="PF08402">
    <property type="entry name" value="TOBE_2"/>
    <property type="match status" value="1"/>
</dbReference>
<protein>
    <submittedName>
        <fullName evidence="7">Iron(III) transport system ATP-binding protein</fullName>
    </submittedName>
</protein>
<dbReference type="STRING" id="1123491.SAMN02745782_01668"/>
<dbReference type="GO" id="GO:0005524">
    <property type="term" value="F:ATP binding"/>
    <property type="evidence" value="ECO:0007669"/>
    <property type="project" value="UniProtKB-KW"/>
</dbReference>
<accession>A0A1T4PCP1</accession>
<evidence type="ECO:0000259" key="6">
    <source>
        <dbReference type="PROSITE" id="PS50893"/>
    </source>
</evidence>
<dbReference type="FunFam" id="3.40.50.300:FF:000425">
    <property type="entry name" value="Probable ABC transporter, ATP-binding subunit"/>
    <property type="match status" value="1"/>
</dbReference>
<dbReference type="Gene3D" id="2.40.50.140">
    <property type="entry name" value="Nucleic acid-binding proteins"/>
    <property type="match status" value="1"/>
</dbReference>
<dbReference type="RefSeq" id="WP_078926065.1">
    <property type="nucleotide sequence ID" value="NZ_FUXB01000007.1"/>
</dbReference>
<dbReference type="InterPro" id="IPR013611">
    <property type="entry name" value="Transp-assoc_OB_typ2"/>
</dbReference>
<dbReference type="OrthoDB" id="9802264at2"/>
<dbReference type="PANTHER" id="PTHR42781">
    <property type="entry name" value="SPERMIDINE/PUTRESCINE IMPORT ATP-BINDING PROTEIN POTA"/>
    <property type="match status" value="1"/>
</dbReference>
<dbReference type="PANTHER" id="PTHR42781:SF4">
    <property type="entry name" value="SPERMIDINE_PUTRESCINE IMPORT ATP-BINDING PROTEIN POTA"/>
    <property type="match status" value="1"/>
</dbReference>
<dbReference type="InterPro" id="IPR027417">
    <property type="entry name" value="P-loop_NTPase"/>
</dbReference>
<dbReference type="InterPro" id="IPR008995">
    <property type="entry name" value="Mo/tungstate-bd_C_term_dom"/>
</dbReference>
<dbReference type="GO" id="GO:0016887">
    <property type="term" value="F:ATP hydrolysis activity"/>
    <property type="evidence" value="ECO:0007669"/>
    <property type="project" value="InterPro"/>
</dbReference>
<name>A0A1T4PCP1_VIBCI</name>
<dbReference type="GeneID" id="70582796"/>
<evidence type="ECO:0000256" key="4">
    <source>
        <dbReference type="ARBA" id="ARBA00022840"/>
    </source>
</evidence>
<feature type="domain" description="ABC transporter" evidence="6">
    <location>
        <begin position="25"/>
        <end position="255"/>
    </location>
</feature>
<dbReference type="GO" id="GO:0022857">
    <property type="term" value="F:transmembrane transporter activity"/>
    <property type="evidence" value="ECO:0007669"/>
    <property type="project" value="InterPro"/>
</dbReference>
<dbReference type="Pfam" id="PF00005">
    <property type="entry name" value="ABC_tran"/>
    <property type="match status" value="1"/>
</dbReference>
<keyword evidence="8" id="KW-1185">Reference proteome</keyword>
<dbReference type="InterPro" id="IPR050093">
    <property type="entry name" value="ABC_SmlMolc_Importer"/>
</dbReference>
<evidence type="ECO:0000313" key="8">
    <source>
        <dbReference type="Proteomes" id="UP000190834"/>
    </source>
</evidence>
<dbReference type="GO" id="GO:0015697">
    <property type="term" value="P:quaternary ammonium group transport"/>
    <property type="evidence" value="ECO:0007669"/>
    <property type="project" value="UniProtKB-ARBA"/>
</dbReference>
<keyword evidence="3" id="KW-0547">Nucleotide-binding</keyword>
<gene>
    <name evidence="7" type="ORF">SAMN02745782_01668</name>
</gene>
<dbReference type="InterPro" id="IPR003439">
    <property type="entry name" value="ABC_transporter-like_ATP-bd"/>
</dbReference>
<sequence>MSSYPLTIESTEQGQPIDSIKHYQIEAHRLVKTFSGSDLPAVTDVSFQLQAGEILALLGPSGCGKTTTLRMLAGFEQPDQGKIALHGKEVTHLPAQLRNIGIVFQDYALFPHMTVEQNIMFAMRSTPKIERAGKASPWLELMRLENLRHRYPSELSGGQQQRVALARTLAAEPDLVLLDEPFSNLDAALRESTRNEMRHLFKRSGTTVILVTHDQAEALSFADKIGVMQQGKLTQIGTPQQVYQHPHNAFVAQFLGHTNLLPGLVEGEYANTRLGEIHLPGLTQTAVTLSIRPEDIHLSNALNNSHPKAIIINREFRGHDYFYTLQLDDLTLSVITSRQYEYAIGQTVAIDAILYAYPLQK</sequence>
<evidence type="ECO:0000256" key="2">
    <source>
        <dbReference type="ARBA" id="ARBA00022475"/>
    </source>
</evidence>
<dbReference type="Gene3D" id="3.40.50.300">
    <property type="entry name" value="P-loop containing nucleotide triphosphate hydrolases"/>
    <property type="match status" value="1"/>
</dbReference>
<organism evidence="7 8">
    <name type="scientific">Vibrio cincinnatiensis DSM 19608</name>
    <dbReference type="NCBI Taxonomy" id="1123491"/>
    <lineage>
        <taxon>Bacteria</taxon>
        <taxon>Pseudomonadati</taxon>
        <taxon>Pseudomonadota</taxon>
        <taxon>Gammaproteobacteria</taxon>
        <taxon>Vibrionales</taxon>
        <taxon>Vibrionaceae</taxon>
        <taxon>Vibrio</taxon>
    </lineage>
</organism>
<dbReference type="Proteomes" id="UP000190834">
    <property type="component" value="Unassembled WGS sequence"/>
</dbReference>
<dbReference type="GO" id="GO:0043190">
    <property type="term" value="C:ATP-binding cassette (ABC) transporter complex"/>
    <property type="evidence" value="ECO:0007669"/>
    <property type="project" value="InterPro"/>
</dbReference>